<comment type="caution">
    <text evidence="12">The sequence shown here is derived from an EMBL/GenBank/DDBJ whole genome shotgun (WGS) entry which is preliminary data.</text>
</comment>
<evidence type="ECO:0000259" key="10">
    <source>
        <dbReference type="Pfam" id="PF01431"/>
    </source>
</evidence>
<keyword evidence="9" id="KW-0732">Signal</keyword>
<dbReference type="GO" id="GO:0016485">
    <property type="term" value="P:protein processing"/>
    <property type="evidence" value="ECO:0007669"/>
    <property type="project" value="TreeGrafter"/>
</dbReference>
<evidence type="ECO:0000256" key="9">
    <source>
        <dbReference type="SAM" id="SignalP"/>
    </source>
</evidence>
<dbReference type="CDD" id="cd08662">
    <property type="entry name" value="M13"/>
    <property type="match status" value="1"/>
</dbReference>
<dbReference type="InterPro" id="IPR024079">
    <property type="entry name" value="MetalloPept_cat_dom_sf"/>
</dbReference>
<dbReference type="Pfam" id="PF01431">
    <property type="entry name" value="Peptidase_M13"/>
    <property type="match status" value="1"/>
</dbReference>
<dbReference type="InterPro" id="IPR042089">
    <property type="entry name" value="Peptidase_M13_dom_2"/>
</dbReference>
<comment type="subcellular location">
    <subcellularLocation>
        <location evidence="2">Cell membrane</location>
        <topology evidence="2">Single-pass type II membrane protein</topology>
    </subcellularLocation>
</comment>
<feature type="signal peptide" evidence="9">
    <location>
        <begin position="1"/>
        <end position="20"/>
    </location>
</feature>
<dbReference type="GO" id="GO:0046872">
    <property type="term" value="F:metal ion binding"/>
    <property type="evidence" value="ECO:0007669"/>
    <property type="project" value="UniProtKB-KW"/>
</dbReference>
<dbReference type="AlphaFoldDB" id="A0AAN7V6H4"/>
<dbReference type="GO" id="GO:0005886">
    <property type="term" value="C:plasma membrane"/>
    <property type="evidence" value="ECO:0007669"/>
    <property type="project" value="UniProtKB-SubCell"/>
</dbReference>
<name>A0AAN7V6H4_9COLE</name>
<protein>
    <submittedName>
        <fullName evidence="12">Uncharacterized protein</fullName>
    </submittedName>
</protein>
<keyword evidence="7" id="KW-0862">Zinc</keyword>
<feature type="domain" description="Peptidase M13 C-terminal" evidence="10">
    <location>
        <begin position="476"/>
        <end position="680"/>
    </location>
</feature>
<dbReference type="Pfam" id="PF05649">
    <property type="entry name" value="Peptidase_M13_N"/>
    <property type="match status" value="1"/>
</dbReference>
<dbReference type="Proteomes" id="UP001329430">
    <property type="component" value="Chromosome 10"/>
</dbReference>
<dbReference type="PROSITE" id="PS51885">
    <property type="entry name" value="NEPRILYSIN"/>
    <property type="match status" value="1"/>
</dbReference>
<reference evidence="12 13" key="1">
    <citation type="journal article" date="2024" name="Insects">
        <title>An Improved Chromosome-Level Genome Assembly of the Firefly Pyrocoelia pectoralis.</title>
        <authorList>
            <person name="Fu X."/>
            <person name="Meyer-Rochow V.B."/>
            <person name="Ballantyne L."/>
            <person name="Zhu X."/>
        </authorList>
    </citation>
    <scope>NUCLEOTIDE SEQUENCE [LARGE SCALE GENOMIC DNA]</scope>
    <source>
        <strain evidence="12">XCY_ONT2</strain>
    </source>
</reference>
<sequence>MVLRLIVPFLSFLLFRPALSDVCTSAACRKASTDILSFIDPSIDPCQDFYKFTCGNLFKKTFDTKPVSLEALVAKEVEDQTTKMLQKPIDHNEPKAFQALKKFFRSCMDEVSLDKDGVKTLREILNQLGGWPLLENKWDEKKFNMEDLFLKLRKYGYDYMQLFYFGTTVGEDDKTLLIGEPIIKNVEPDYVDSYFEFVQKVSLLVGVKMPTAEPELRDVLNFKLALLQTVEKSGPFQKTTIRDIQKQFPILNWLSLINKITYPNKEQPDDREMYFPSTEYLKELGVLLKNTSNRTLSNYILWQTIESAIPYLPHEFNDLKERFPRAFYDTNHNGVKKTRLSYCKSEAKRIFPPIFELMYITEYFPRERRQGIKDVVSIIHMELVNLVNKTELYDESTRQIMLEKAKAITYHFGAPERLFEDGLAAKLFSTDENLETNNLLTLASILLRQRNNFRYNLQNGVNRYDNYYEETTLVHSFYETYRNAFVLPAASLQGLYFNENRPQYMNFGTIGTIAGIELIRGFTEAGSKFDKDGNRAETWTKNTELVFNKKTDCLVREASFFEIEDSILRMDGRLILEKTTCDYTGVEVAYRAYETWVKIYGKEAELPGLNYNPRQLFWISTASTFCDTISLDNLKQFIVEDHQVHPTFRVFGSLTNNEHFGKDFNCTVESPMNPAIKCKVF</sequence>
<dbReference type="SUPFAM" id="SSF55486">
    <property type="entry name" value="Metalloproteases ('zincins'), catalytic domain"/>
    <property type="match status" value="1"/>
</dbReference>
<dbReference type="EMBL" id="JAVRBK010000010">
    <property type="protein sequence ID" value="KAK5638234.1"/>
    <property type="molecule type" value="Genomic_DNA"/>
</dbReference>
<dbReference type="InterPro" id="IPR008753">
    <property type="entry name" value="Peptidase_M13_N"/>
</dbReference>
<accession>A0AAN7V6H4</accession>
<evidence type="ECO:0000313" key="12">
    <source>
        <dbReference type="EMBL" id="KAK5638234.1"/>
    </source>
</evidence>
<feature type="chain" id="PRO_5043024900" evidence="9">
    <location>
        <begin position="21"/>
        <end position="681"/>
    </location>
</feature>
<dbReference type="InterPro" id="IPR018497">
    <property type="entry name" value="Peptidase_M13_C"/>
</dbReference>
<evidence type="ECO:0000256" key="4">
    <source>
        <dbReference type="ARBA" id="ARBA00022670"/>
    </source>
</evidence>
<keyword evidence="4" id="KW-0645">Protease</keyword>
<dbReference type="InterPro" id="IPR000718">
    <property type="entry name" value="Peptidase_M13"/>
</dbReference>
<dbReference type="Gene3D" id="1.10.1380.10">
    <property type="entry name" value="Neutral endopeptidase , domain2"/>
    <property type="match status" value="1"/>
</dbReference>
<comment type="similarity">
    <text evidence="3">Belongs to the peptidase M13 family.</text>
</comment>
<gene>
    <name evidence="12" type="ORF">RI129_012529</name>
</gene>
<organism evidence="12 13">
    <name type="scientific">Pyrocoelia pectoralis</name>
    <dbReference type="NCBI Taxonomy" id="417401"/>
    <lineage>
        <taxon>Eukaryota</taxon>
        <taxon>Metazoa</taxon>
        <taxon>Ecdysozoa</taxon>
        <taxon>Arthropoda</taxon>
        <taxon>Hexapoda</taxon>
        <taxon>Insecta</taxon>
        <taxon>Pterygota</taxon>
        <taxon>Neoptera</taxon>
        <taxon>Endopterygota</taxon>
        <taxon>Coleoptera</taxon>
        <taxon>Polyphaga</taxon>
        <taxon>Elateriformia</taxon>
        <taxon>Elateroidea</taxon>
        <taxon>Lampyridae</taxon>
        <taxon>Lampyrinae</taxon>
        <taxon>Pyrocoelia</taxon>
    </lineage>
</organism>
<feature type="domain" description="Peptidase M13 N-terminal" evidence="11">
    <location>
        <begin position="45"/>
        <end position="415"/>
    </location>
</feature>
<proteinExistence type="inferred from homology"/>
<evidence type="ECO:0000256" key="7">
    <source>
        <dbReference type="ARBA" id="ARBA00022833"/>
    </source>
</evidence>
<dbReference type="GO" id="GO:0004222">
    <property type="term" value="F:metalloendopeptidase activity"/>
    <property type="evidence" value="ECO:0007669"/>
    <property type="project" value="InterPro"/>
</dbReference>
<dbReference type="Gene3D" id="3.40.390.10">
    <property type="entry name" value="Collagenase (Catalytic Domain)"/>
    <property type="match status" value="1"/>
</dbReference>
<evidence type="ECO:0000256" key="8">
    <source>
        <dbReference type="ARBA" id="ARBA00023049"/>
    </source>
</evidence>
<evidence type="ECO:0000256" key="1">
    <source>
        <dbReference type="ARBA" id="ARBA00001947"/>
    </source>
</evidence>
<keyword evidence="6" id="KW-0378">Hydrolase</keyword>
<dbReference type="PANTHER" id="PTHR11733">
    <property type="entry name" value="ZINC METALLOPROTEASE FAMILY M13 NEPRILYSIN-RELATED"/>
    <property type="match status" value="1"/>
</dbReference>
<comment type="cofactor">
    <cofactor evidence="1">
        <name>Zn(2+)</name>
        <dbReference type="ChEBI" id="CHEBI:29105"/>
    </cofactor>
</comment>
<keyword evidence="13" id="KW-1185">Reference proteome</keyword>
<evidence type="ECO:0000259" key="11">
    <source>
        <dbReference type="Pfam" id="PF05649"/>
    </source>
</evidence>
<keyword evidence="8" id="KW-0482">Metalloprotease</keyword>
<evidence type="ECO:0000256" key="6">
    <source>
        <dbReference type="ARBA" id="ARBA00022801"/>
    </source>
</evidence>
<evidence type="ECO:0000256" key="5">
    <source>
        <dbReference type="ARBA" id="ARBA00022723"/>
    </source>
</evidence>
<dbReference type="PANTHER" id="PTHR11733:SF224">
    <property type="entry name" value="NEPRILYSIN-2"/>
    <property type="match status" value="1"/>
</dbReference>
<keyword evidence="5" id="KW-0479">Metal-binding</keyword>
<evidence type="ECO:0000313" key="13">
    <source>
        <dbReference type="Proteomes" id="UP001329430"/>
    </source>
</evidence>
<evidence type="ECO:0000256" key="3">
    <source>
        <dbReference type="ARBA" id="ARBA00007357"/>
    </source>
</evidence>
<evidence type="ECO:0000256" key="2">
    <source>
        <dbReference type="ARBA" id="ARBA00004401"/>
    </source>
</evidence>